<proteinExistence type="predicted"/>
<dbReference type="EMBL" id="SNSC02000007">
    <property type="protein sequence ID" value="TID22814.1"/>
    <property type="molecule type" value="Genomic_DNA"/>
</dbReference>
<dbReference type="Proteomes" id="UP000298493">
    <property type="component" value="Unassembled WGS sequence"/>
</dbReference>
<name>A0A4Z1PL90_9PEZI</name>
<evidence type="ECO:0000313" key="1">
    <source>
        <dbReference type="EMBL" id="TID22814.1"/>
    </source>
</evidence>
<keyword evidence="2" id="KW-1185">Reference proteome</keyword>
<comment type="caution">
    <text evidence="1">The sequence shown here is derived from an EMBL/GenBank/DDBJ whole genome shotgun (WGS) entry which is preliminary data.</text>
</comment>
<gene>
    <name evidence="1" type="ORF">E6O75_ATG01988</name>
</gene>
<accession>A0A4Z1PL90</accession>
<organism evidence="1 2">
    <name type="scientific">Venturia nashicola</name>
    <dbReference type="NCBI Taxonomy" id="86259"/>
    <lineage>
        <taxon>Eukaryota</taxon>
        <taxon>Fungi</taxon>
        <taxon>Dikarya</taxon>
        <taxon>Ascomycota</taxon>
        <taxon>Pezizomycotina</taxon>
        <taxon>Dothideomycetes</taxon>
        <taxon>Pleosporomycetidae</taxon>
        <taxon>Venturiales</taxon>
        <taxon>Venturiaceae</taxon>
        <taxon>Venturia</taxon>
    </lineage>
</organism>
<reference evidence="1 2" key="1">
    <citation type="submission" date="2019-04" db="EMBL/GenBank/DDBJ databases">
        <title>High contiguity whole genome sequence and gene annotation resource for two Venturia nashicola isolates.</title>
        <authorList>
            <person name="Prokchorchik M."/>
            <person name="Won K."/>
            <person name="Lee Y."/>
            <person name="Choi E.D."/>
            <person name="Segonzac C."/>
            <person name="Sohn K.H."/>
        </authorList>
    </citation>
    <scope>NUCLEOTIDE SEQUENCE [LARGE SCALE GENOMIC DNA]</scope>
    <source>
        <strain evidence="1 2">PRI2</strain>
    </source>
</reference>
<protein>
    <submittedName>
        <fullName evidence="1">Zn2+-binding protein melusin contains chord domain protein</fullName>
    </submittedName>
</protein>
<dbReference type="STRING" id="86259.A0A4Z1PL90"/>
<evidence type="ECO:0000313" key="2">
    <source>
        <dbReference type="Proteomes" id="UP000298493"/>
    </source>
</evidence>
<sequence length="100" mass="11120">MSRPSTNSASNAVRPSRSGKLMAGSIMTLMSVIGRWARCVGDKGRWRRVLLKKYVAAGIRSVTDEGDDEIEGVSPAIHQTCHHWAWEVRQDILDRAWNGA</sequence>
<dbReference type="AlphaFoldDB" id="A0A4Z1PL90"/>